<dbReference type="Pfam" id="PF08885">
    <property type="entry name" value="GSCFA"/>
    <property type="match status" value="1"/>
</dbReference>
<keyword evidence="2" id="KW-0378">Hydrolase</keyword>
<dbReference type="EC" id="3.1.-.-" evidence="2"/>
<protein>
    <submittedName>
        <fullName evidence="2">GSCFA domain-containing protein</fullName>
        <ecNumber evidence="2">3.1.-.-</ecNumber>
    </submittedName>
</protein>
<evidence type="ECO:0000313" key="2">
    <source>
        <dbReference type="EMBL" id="MFC3440788.1"/>
    </source>
</evidence>
<sequence>MGKIFRPGTIVNRKISASDSIFTVGSCFAREVERSLNRKGFNALSLKGVGTIPASVDTGYVNRYNTYSILNELRWALGTPFPEEGFFQLPNGRYIDLHSHPVIPSGPIDQIRAYREGTIAYFRNMLSANVVTITLGLIEGWYDKKQENFINFAPIFGRSDEGSRNLLNDDRFEFRVISYEENMRNVEQIYELLTQANPKANIIVTVSPVTLSATFTPRDVVVANCLSKSMLRTVAESWVARHPEKLQYFPSYEMATLSDRSVVYKEDGMHIQREFVDQIMSYFSEKMVA</sequence>
<proteinExistence type="predicted"/>
<dbReference type="GO" id="GO:0016787">
    <property type="term" value="F:hydrolase activity"/>
    <property type="evidence" value="ECO:0007669"/>
    <property type="project" value="UniProtKB-KW"/>
</dbReference>
<dbReference type="InterPro" id="IPR014982">
    <property type="entry name" value="GSCFA"/>
</dbReference>
<dbReference type="RefSeq" id="WP_380794047.1">
    <property type="nucleotide sequence ID" value="NZ_JBHRVU010000004.1"/>
</dbReference>
<feature type="domain" description="GSCFA" evidence="1">
    <location>
        <begin position="21"/>
        <end position="283"/>
    </location>
</feature>
<dbReference type="Proteomes" id="UP001595681">
    <property type="component" value="Unassembled WGS sequence"/>
</dbReference>
<organism evidence="2 3">
    <name type="scientific">Sphingobium rhizovicinum</name>
    <dbReference type="NCBI Taxonomy" id="432308"/>
    <lineage>
        <taxon>Bacteria</taxon>
        <taxon>Pseudomonadati</taxon>
        <taxon>Pseudomonadota</taxon>
        <taxon>Alphaproteobacteria</taxon>
        <taxon>Sphingomonadales</taxon>
        <taxon>Sphingomonadaceae</taxon>
        <taxon>Sphingobium</taxon>
    </lineage>
</organism>
<keyword evidence="3" id="KW-1185">Reference proteome</keyword>
<reference evidence="3" key="1">
    <citation type="journal article" date="2019" name="Int. J. Syst. Evol. Microbiol.">
        <title>The Global Catalogue of Microorganisms (GCM) 10K type strain sequencing project: providing services to taxonomists for standard genome sequencing and annotation.</title>
        <authorList>
            <consortium name="The Broad Institute Genomics Platform"/>
            <consortium name="The Broad Institute Genome Sequencing Center for Infectious Disease"/>
            <person name="Wu L."/>
            <person name="Ma J."/>
        </authorList>
    </citation>
    <scope>NUCLEOTIDE SEQUENCE [LARGE SCALE GENOMIC DNA]</scope>
    <source>
        <strain evidence="3">CCM 7491</strain>
    </source>
</reference>
<gene>
    <name evidence="2" type="ORF">ACFOKF_06165</name>
</gene>
<name>A0ABV7NDI7_9SPHN</name>
<accession>A0ABV7NDI7</accession>
<evidence type="ECO:0000259" key="1">
    <source>
        <dbReference type="Pfam" id="PF08885"/>
    </source>
</evidence>
<comment type="caution">
    <text evidence="2">The sequence shown here is derived from an EMBL/GenBank/DDBJ whole genome shotgun (WGS) entry which is preliminary data.</text>
</comment>
<dbReference type="EMBL" id="JBHRVU010000004">
    <property type="protein sequence ID" value="MFC3440788.1"/>
    <property type="molecule type" value="Genomic_DNA"/>
</dbReference>
<evidence type="ECO:0000313" key="3">
    <source>
        <dbReference type="Proteomes" id="UP001595681"/>
    </source>
</evidence>